<comment type="caution">
    <text evidence="2">The sequence shown here is derived from an EMBL/GenBank/DDBJ whole genome shotgun (WGS) entry which is preliminary data.</text>
</comment>
<protein>
    <submittedName>
        <fullName evidence="2">Uncharacterized protein</fullName>
    </submittedName>
</protein>
<feature type="non-terminal residue" evidence="2">
    <location>
        <position position="1"/>
    </location>
</feature>
<dbReference type="GO" id="GO:0006310">
    <property type="term" value="P:DNA recombination"/>
    <property type="evidence" value="ECO:0007669"/>
    <property type="project" value="UniProtKB-KW"/>
</dbReference>
<evidence type="ECO:0000313" key="2">
    <source>
        <dbReference type="EMBL" id="KAK2551578.1"/>
    </source>
</evidence>
<dbReference type="GO" id="GO:0003677">
    <property type="term" value="F:DNA binding"/>
    <property type="evidence" value="ECO:0007669"/>
    <property type="project" value="InterPro"/>
</dbReference>
<feature type="non-terminal residue" evidence="2">
    <location>
        <position position="345"/>
    </location>
</feature>
<accession>A0AAD9PZ08</accession>
<dbReference type="Gene3D" id="1.10.443.10">
    <property type="entry name" value="Intergrase catalytic core"/>
    <property type="match status" value="1"/>
</dbReference>
<dbReference type="SUPFAM" id="SSF56349">
    <property type="entry name" value="DNA breaking-rejoining enzymes"/>
    <property type="match status" value="1"/>
</dbReference>
<sequence>LLDTKYDQNFAAIKCDLHEKEAATQSQLKKLKTETRNQGYDPFVGVSPNRQISALAADSEATGRILHFVQAASEDPSQPSQTVKMQADESYQAVFQRLGQDDYDLTDLVQCLGDFDRADLTRNFAESSDSIDSRCAFASKVAHLRDLELRKLAEGLHLCATKPKAPSTSERYSRALQKFREWSACFEEVVCLPPDELSVALYLEFLLQQSFPYSALESAFVWIYKSLRFKLLRNVLEAAKREVAKPVVKKEPVTPEMISSICNRFAGPSANLSDLRLAAICVTAYSAFLRYNELASLRYCDVSFCDTFVKIYVFKRKTDVYRDGAHVLLAKSDFFSCPFHLLNRY</sequence>
<keyword evidence="1" id="KW-0233">DNA recombination</keyword>
<dbReference type="InterPro" id="IPR052925">
    <property type="entry name" value="Phage_Integrase-like_Recomb"/>
</dbReference>
<reference evidence="2" key="2">
    <citation type="journal article" date="2023" name="Science">
        <title>Genomic signatures of disease resistance in endangered staghorn corals.</title>
        <authorList>
            <person name="Vollmer S.V."/>
            <person name="Selwyn J.D."/>
            <person name="Despard B.A."/>
            <person name="Roesel C.L."/>
        </authorList>
    </citation>
    <scope>NUCLEOTIDE SEQUENCE</scope>
    <source>
        <strain evidence="2">K2</strain>
    </source>
</reference>
<dbReference type="InterPro" id="IPR013762">
    <property type="entry name" value="Integrase-like_cat_sf"/>
</dbReference>
<dbReference type="EMBL" id="JARQWQ010000096">
    <property type="protein sequence ID" value="KAK2551578.1"/>
    <property type="molecule type" value="Genomic_DNA"/>
</dbReference>
<reference evidence="2" key="1">
    <citation type="journal article" date="2023" name="G3 (Bethesda)">
        <title>Whole genome assembly and annotation of the endangered Caribbean coral Acropora cervicornis.</title>
        <authorList>
            <person name="Selwyn J.D."/>
            <person name="Vollmer S.V."/>
        </authorList>
    </citation>
    <scope>NUCLEOTIDE SEQUENCE</scope>
    <source>
        <strain evidence="2">K2</strain>
    </source>
</reference>
<evidence type="ECO:0000313" key="3">
    <source>
        <dbReference type="Proteomes" id="UP001249851"/>
    </source>
</evidence>
<gene>
    <name evidence="2" type="ORF">P5673_027557</name>
</gene>
<organism evidence="2 3">
    <name type="scientific">Acropora cervicornis</name>
    <name type="common">Staghorn coral</name>
    <dbReference type="NCBI Taxonomy" id="6130"/>
    <lineage>
        <taxon>Eukaryota</taxon>
        <taxon>Metazoa</taxon>
        <taxon>Cnidaria</taxon>
        <taxon>Anthozoa</taxon>
        <taxon>Hexacorallia</taxon>
        <taxon>Scleractinia</taxon>
        <taxon>Astrocoeniina</taxon>
        <taxon>Acroporidae</taxon>
        <taxon>Acropora</taxon>
    </lineage>
</organism>
<keyword evidence="3" id="KW-1185">Reference proteome</keyword>
<proteinExistence type="predicted"/>
<dbReference type="Proteomes" id="UP001249851">
    <property type="component" value="Unassembled WGS sequence"/>
</dbReference>
<dbReference type="GO" id="GO:0015074">
    <property type="term" value="P:DNA integration"/>
    <property type="evidence" value="ECO:0007669"/>
    <property type="project" value="InterPro"/>
</dbReference>
<dbReference type="InterPro" id="IPR011010">
    <property type="entry name" value="DNA_brk_join_enz"/>
</dbReference>
<dbReference type="PANTHER" id="PTHR34605:SF6">
    <property type="entry name" value="TYR RECOMBINASE DOMAIN-CONTAINING PROTEIN"/>
    <property type="match status" value="1"/>
</dbReference>
<dbReference type="AlphaFoldDB" id="A0AAD9PZ08"/>
<name>A0AAD9PZ08_ACRCE</name>
<dbReference type="PANTHER" id="PTHR34605">
    <property type="entry name" value="PHAGE_INTEGRASE DOMAIN-CONTAINING PROTEIN"/>
    <property type="match status" value="1"/>
</dbReference>
<evidence type="ECO:0000256" key="1">
    <source>
        <dbReference type="ARBA" id="ARBA00023172"/>
    </source>
</evidence>